<dbReference type="InterPro" id="IPR012337">
    <property type="entry name" value="RNaseH-like_sf"/>
</dbReference>
<dbReference type="PANTHER" id="PTHR37984">
    <property type="entry name" value="PROTEIN CBG26694"/>
    <property type="match status" value="1"/>
</dbReference>
<dbReference type="InterPro" id="IPR036397">
    <property type="entry name" value="RNaseH_sf"/>
</dbReference>
<feature type="domain" description="Integrase catalytic" evidence="1">
    <location>
        <begin position="141"/>
        <end position="234"/>
    </location>
</feature>
<organism evidence="2 3">
    <name type="scientific">Popillia japonica</name>
    <name type="common">Japanese beetle</name>
    <dbReference type="NCBI Taxonomy" id="7064"/>
    <lineage>
        <taxon>Eukaryota</taxon>
        <taxon>Metazoa</taxon>
        <taxon>Ecdysozoa</taxon>
        <taxon>Arthropoda</taxon>
        <taxon>Hexapoda</taxon>
        <taxon>Insecta</taxon>
        <taxon>Pterygota</taxon>
        <taxon>Neoptera</taxon>
        <taxon>Endopterygota</taxon>
        <taxon>Coleoptera</taxon>
        <taxon>Polyphaga</taxon>
        <taxon>Scarabaeiformia</taxon>
        <taxon>Scarabaeidae</taxon>
        <taxon>Rutelinae</taxon>
        <taxon>Popillia</taxon>
    </lineage>
</organism>
<dbReference type="AlphaFoldDB" id="A0AAW1JZS3"/>
<keyword evidence="3" id="KW-1185">Reference proteome</keyword>
<evidence type="ECO:0000313" key="2">
    <source>
        <dbReference type="EMBL" id="KAK9711053.1"/>
    </source>
</evidence>
<name>A0AAW1JZS3_POPJA</name>
<dbReference type="Gene3D" id="3.30.420.10">
    <property type="entry name" value="Ribonuclease H-like superfamily/Ribonuclease H"/>
    <property type="match status" value="1"/>
</dbReference>
<dbReference type="InterPro" id="IPR050951">
    <property type="entry name" value="Retrovirus_Pol_polyprotein"/>
</dbReference>
<dbReference type="Proteomes" id="UP001458880">
    <property type="component" value="Unassembled WGS sequence"/>
</dbReference>
<dbReference type="EMBL" id="JASPKY010000285">
    <property type="protein sequence ID" value="KAK9711053.1"/>
    <property type="molecule type" value="Genomic_DNA"/>
</dbReference>
<dbReference type="SUPFAM" id="SSF53098">
    <property type="entry name" value="Ribonuclease H-like"/>
    <property type="match status" value="1"/>
</dbReference>
<gene>
    <name evidence="2" type="ORF">QE152_g25688</name>
</gene>
<dbReference type="GO" id="GO:0015074">
    <property type="term" value="P:DNA integration"/>
    <property type="evidence" value="ECO:0007669"/>
    <property type="project" value="InterPro"/>
</dbReference>
<sequence>MRWVLYLQDYNYSIEHRSCNRMNHVYALSRVILVVEDNTIEQNLQFIQNADADIQQIRRSLEQRESSLYELSNGLVYRKHNGHLLFVVPKVMKHQILHRYHNEMGHFSVEKTVGENSTRKKTYFGNNGCFYKIHQVICICPKRLVSDRGSAFTARLFEDAMVEWNVQHVLVATGTPRANGQVERFNRVITSMLAKIVTEQDRWDEALDQVEFNLNNTVNKSTGDTPSKLLFGIHQRGKTEDHLREAIGREEGRRDFPVRREIAANKINSSQDYNARYFKKNHKAGDTPSKLLFGIHQRGKTEDHLREAIGREEGRRDFPVRREIAANKINSSQDYNARYFKKNHKAPRIYSPGDYVMLTNTVTTAGVNKKLLPRYVVTDVEGFQLTQVPFEGIFESSRIRPWADSNIYMSEE</sequence>
<reference evidence="2 3" key="1">
    <citation type="journal article" date="2024" name="BMC Genomics">
        <title>De novo assembly and annotation of Popillia japonica's genome with initial clues to its potential as an invasive pest.</title>
        <authorList>
            <person name="Cucini C."/>
            <person name="Boschi S."/>
            <person name="Funari R."/>
            <person name="Cardaioli E."/>
            <person name="Iannotti N."/>
            <person name="Marturano G."/>
            <person name="Paoli F."/>
            <person name="Bruttini M."/>
            <person name="Carapelli A."/>
            <person name="Frati F."/>
            <person name="Nardi F."/>
        </authorList>
    </citation>
    <scope>NUCLEOTIDE SEQUENCE [LARGE SCALE GENOMIC DNA]</scope>
    <source>
        <strain evidence="2">DMR45628</strain>
    </source>
</reference>
<accession>A0AAW1JZS3</accession>
<dbReference type="InterPro" id="IPR001584">
    <property type="entry name" value="Integrase_cat-core"/>
</dbReference>
<evidence type="ECO:0000313" key="3">
    <source>
        <dbReference type="Proteomes" id="UP001458880"/>
    </source>
</evidence>
<dbReference type="PANTHER" id="PTHR37984:SF5">
    <property type="entry name" value="PROTEIN NYNRIN-LIKE"/>
    <property type="match status" value="1"/>
</dbReference>
<proteinExistence type="predicted"/>
<evidence type="ECO:0000259" key="1">
    <source>
        <dbReference type="PROSITE" id="PS50994"/>
    </source>
</evidence>
<dbReference type="GO" id="GO:0003676">
    <property type="term" value="F:nucleic acid binding"/>
    <property type="evidence" value="ECO:0007669"/>
    <property type="project" value="InterPro"/>
</dbReference>
<protein>
    <recommendedName>
        <fullName evidence="1">Integrase catalytic domain-containing protein</fullName>
    </recommendedName>
</protein>
<comment type="caution">
    <text evidence="2">The sequence shown here is derived from an EMBL/GenBank/DDBJ whole genome shotgun (WGS) entry which is preliminary data.</text>
</comment>
<dbReference type="PROSITE" id="PS50994">
    <property type="entry name" value="INTEGRASE"/>
    <property type="match status" value="1"/>
</dbReference>